<organism evidence="2">
    <name type="scientific">Prunus dulcis</name>
    <name type="common">Almond</name>
    <name type="synonym">Amygdalus dulcis</name>
    <dbReference type="NCBI Taxonomy" id="3755"/>
    <lineage>
        <taxon>Eukaryota</taxon>
        <taxon>Viridiplantae</taxon>
        <taxon>Streptophyta</taxon>
        <taxon>Embryophyta</taxon>
        <taxon>Tracheophyta</taxon>
        <taxon>Spermatophyta</taxon>
        <taxon>Magnoliopsida</taxon>
        <taxon>eudicotyledons</taxon>
        <taxon>Gunneridae</taxon>
        <taxon>Pentapetalae</taxon>
        <taxon>rosids</taxon>
        <taxon>fabids</taxon>
        <taxon>Rosales</taxon>
        <taxon>Rosaceae</taxon>
        <taxon>Amygdaloideae</taxon>
        <taxon>Amygdaleae</taxon>
        <taxon>Prunus</taxon>
    </lineage>
</organism>
<dbReference type="EMBL" id="AP019303">
    <property type="protein sequence ID" value="BBH08164.1"/>
    <property type="molecule type" value="Genomic_DNA"/>
</dbReference>
<protein>
    <submittedName>
        <fullName evidence="2">Uncharacterized protein</fullName>
    </submittedName>
</protein>
<dbReference type="AlphaFoldDB" id="A0A4Y1RUV3"/>
<name>A0A4Y1RUV3_PRUDU</name>
<feature type="non-terminal residue" evidence="2">
    <location>
        <position position="1"/>
    </location>
</feature>
<accession>A0A4Y1RUV3</accession>
<evidence type="ECO:0000313" key="2">
    <source>
        <dbReference type="EMBL" id="BBH08164.1"/>
    </source>
</evidence>
<gene>
    <name evidence="2" type="ORF">Prudu_020281</name>
</gene>
<reference evidence="2" key="1">
    <citation type="journal article" date="2019" name="Science">
        <title>Mutation of a bHLH transcription factor allowed almond domestication.</title>
        <authorList>
            <person name="Sanchez-Perez R."/>
            <person name="Pavan S."/>
            <person name="Mazzeo R."/>
            <person name="Moldovan C."/>
            <person name="Aiese Cigliano R."/>
            <person name="Del Cueto J."/>
            <person name="Ricciardi F."/>
            <person name="Lotti C."/>
            <person name="Ricciardi L."/>
            <person name="Dicenta F."/>
            <person name="Lopez-Marques R.L."/>
            <person name="Lindberg Moller B."/>
        </authorList>
    </citation>
    <scope>NUCLEOTIDE SEQUENCE</scope>
</reference>
<evidence type="ECO:0000256" key="1">
    <source>
        <dbReference type="SAM" id="MobiDB-lite"/>
    </source>
</evidence>
<proteinExistence type="predicted"/>
<sequence>GSPDWPSEALDPRGPGSAGRIAYRFSKRRASGPADQHEEASKGQSSLDHLGDSAEFSAEV</sequence>
<feature type="region of interest" description="Disordered" evidence="1">
    <location>
        <begin position="1"/>
        <end position="60"/>
    </location>
</feature>